<evidence type="ECO:0000313" key="1">
    <source>
        <dbReference type="EMBL" id="KAJ6738604.1"/>
    </source>
</evidence>
<reference evidence="1" key="1">
    <citation type="submission" date="2022-11" db="EMBL/GenBank/DDBJ databases">
        <authorList>
            <person name="Hyden B.L."/>
            <person name="Feng K."/>
            <person name="Yates T."/>
            <person name="Jawdy S."/>
            <person name="Smart L.B."/>
            <person name="Muchero W."/>
        </authorList>
    </citation>
    <scope>NUCLEOTIDE SEQUENCE</scope>
    <source>
        <tissue evidence="1">Shoot tip</tissue>
    </source>
</reference>
<comment type="caution">
    <text evidence="1">The sequence shown here is derived from an EMBL/GenBank/DDBJ whole genome shotgun (WGS) entry which is preliminary data.</text>
</comment>
<protein>
    <submittedName>
        <fullName evidence="1">Uncharacterized protein</fullName>
    </submittedName>
</protein>
<dbReference type="Proteomes" id="UP001151752">
    <property type="component" value="Chromosome 4"/>
</dbReference>
<gene>
    <name evidence="1" type="ORF">OIU74_003545</name>
</gene>
<name>A0A9Q0UY19_9ROSI</name>
<accession>A0A9Q0UY19</accession>
<sequence>MQELQEIGSVVKTHRFQQDRCESQGEFVMIEKKNRTVVVWLLGEGECGGGESRSSSTSREGKWVCREGAVRVAEEKKAVIFCGRQEVKPAEGCGEGECGGGECRSSWVRREGCREGCRGEGFFADEKLIKAAFGCGEEEKVAFG</sequence>
<dbReference type="AlphaFoldDB" id="A0A9Q0UY19"/>
<evidence type="ECO:0000313" key="2">
    <source>
        <dbReference type="Proteomes" id="UP001151752"/>
    </source>
</evidence>
<dbReference type="EMBL" id="JAPFFM010000010">
    <property type="protein sequence ID" value="KAJ6738604.1"/>
    <property type="molecule type" value="Genomic_DNA"/>
</dbReference>
<organism evidence="1 2">
    <name type="scientific">Salix koriyanagi</name>
    <dbReference type="NCBI Taxonomy" id="2511006"/>
    <lineage>
        <taxon>Eukaryota</taxon>
        <taxon>Viridiplantae</taxon>
        <taxon>Streptophyta</taxon>
        <taxon>Embryophyta</taxon>
        <taxon>Tracheophyta</taxon>
        <taxon>Spermatophyta</taxon>
        <taxon>Magnoliopsida</taxon>
        <taxon>eudicotyledons</taxon>
        <taxon>Gunneridae</taxon>
        <taxon>Pentapetalae</taxon>
        <taxon>rosids</taxon>
        <taxon>fabids</taxon>
        <taxon>Malpighiales</taxon>
        <taxon>Salicaceae</taxon>
        <taxon>Saliceae</taxon>
        <taxon>Salix</taxon>
    </lineage>
</organism>
<keyword evidence="2" id="KW-1185">Reference proteome</keyword>
<reference evidence="1" key="2">
    <citation type="journal article" date="2023" name="Int. J. Mol. Sci.">
        <title>De Novo Assembly and Annotation of 11 Diverse Shrub Willow (Salix) Genomes Reveals Novel Gene Organization in Sex-Linked Regions.</title>
        <authorList>
            <person name="Hyden B."/>
            <person name="Feng K."/>
            <person name="Yates T.B."/>
            <person name="Jawdy S."/>
            <person name="Cereghino C."/>
            <person name="Smart L.B."/>
            <person name="Muchero W."/>
        </authorList>
    </citation>
    <scope>NUCLEOTIDE SEQUENCE</scope>
    <source>
        <tissue evidence="1">Shoot tip</tissue>
    </source>
</reference>
<proteinExistence type="predicted"/>